<keyword evidence="1" id="KW-0732">Signal</keyword>
<dbReference type="GeneID" id="95580929"/>
<reference evidence="4 5" key="1">
    <citation type="submission" date="2017-05" db="EMBL/GenBank/DDBJ databases">
        <title>Vagococcus spp. assemblies.</title>
        <authorList>
            <person name="Gulvik C.A."/>
        </authorList>
    </citation>
    <scope>NUCLEOTIDE SEQUENCE [LARGE SCALE GENOMIC DNA]</scope>
    <source>
        <strain evidence="4 5">SS1714</strain>
    </source>
</reference>
<proteinExistence type="predicted"/>
<sequence length="234" mass="26138">MKRIKLFSLALIAVTTLGGCATKKEENSSQSSVSTEEQISSSTKETTSKSAPKSSESSSKNSSVSSTSDSSSRNNASSENVDKLEATDNMSEVSYDEDTKTLTTPISKVQIVGQEFNTWKRGTKTEKIFILRYSVENTSDEIFNSANHGSLRYLDVVTEEPGKKFSGLPTRVLSQETDPYHEEYKNTQKRLEQNDKTTIATAYAFREDVKSIYVEFYDDQNNSVKRLQVDVPEN</sequence>
<gene>
    <name evidence="4" type="ORF">CBF28_10280</name>
</gene>
<feature type="compositionally biased region" description="Low complexity" evidence="2">
    <location>
        <begin position="28"/>
        <end position="79"/>
    </location>
</feature>
<dbReference type="Proteomes" id="UP000288028">
    <property type="component" value="Unassembled WGS sequence"/>
</dbReference>
<dbReference type="InterPro" id="IPR029050">
    <property type="entry name" value="Immunoprotect_excell_Ig-like"/>
</dbReference>
<evidence type="ECO:0000259" key="3">
    <source>
        <dbReference type="Pfam" id="PF16729"/>
    </source>
</evidence>
<keyword evidence="5" id="KW-1185">Reference proteome</keyword>
<dbReference type="RefSeq" id="WP_126794924.1">
    <property type="nucleotide sequence ID" value="NZ_CP060720.1"/>
</dbReference>
<evidence type="ECO:0000256" key="1">
    <source>
        <dbReference type="ARBA" id="ARBA00022729"/>
    </source>
</evidence>
<organism evidence="4 5">
    <name type="scientific">Vagococcus carniphilus</name>
    <dbReference type="NCBI Taxonomy" id="218144"/>
    <lineage>
        <taxon>Bacteria</taxon>
        <taxon>Bacillati</taxon>
        <taxon>Bacillota</taxon>
        <taxon>Bacilli</taxon>
        <taxon>Lactobacillales</taxon>
        <taxon>Enterococcaceae</taxon>
        <taxon>Vagococcus</taxon>
    </lineage>
</organism>
<accession>A0A430AYX7</accession>
<dbReference type="AlphaFoldDB" id="A0A430AYX7"/>
<dbReference type="PROSITE" id="PS51257">
    <property type="entry name" value="PROKAR_LIPOPROTEIN"/>
    <property type="match status" value="1"/>
</dbReference>
<comment type="caution">
    <text evidence="4">The sequence shown here is derived from an EMBL/GenBank/DDBJ whole genome shotgun (WGS) entry which is preliminary data.</text>
</comment>
<dbReference type="Pfam" id="PF16729">
    <property type="entry name" value="DUF5067"/>
    <property type="match status" value="1"/>
</dbReference>
<evidence type="ECO:0000313" key="5">
    <source>
        <dbReference type="Proteomes" id="UP000288028"/>
    </source>
</evidence>
<dbReference type="InterPro" id="IPR031989">
    <property type="entry name" value="DUF5067"/>
</dbReference>
<name>A0A430AYX7_9ENTE</name>
<protein>
    <recommendedName>
        <fullName evidence="3">DUF5067 domain-containing protein</fullName>
    </recommendedName>
</protein>
<evidence type="ECO:0000313" key="4">
    <source>
        <dbReference type="EMBL" id="RSU13239.1"/>
    </source>
</evidence>
<dbReference type="EMBL" id="NGKB01000009">
    <property type="protein sequence ID" value="RSU13239.1"/>
    <property type="molecule type" value="Genomic_DNA"/>
</dbReference>
<evidence type="ECO:0000256" key="2">
    <source>
        <dbReference type="SAM" id="MobiDB-lite"/>
    </source>
</evidence>
<feature type="region of interest" description="Disordered" evidence="2">
    <location>
        <begin position="20"/>
        <end position="98"/>
    </location>
</feature>
<feature type="domain" description="DUF5067" evidence="3">
    <location>
        <begin position="85"/>
        <end position="218"/>
    </location>
</feature>
<dbReference type="Gene3D" id="2.60.40.1240">
    <property type="match status" value="1"/>
</dbReference>